<keyword evidence="3" id="KW-0808">Transferase</keyword>
<organism evidence="8 9">
    <name type="scientific">Cohnella hashimotonis</name>
    <dbReference type="NCBI Taxonomy" id="2826895"/>
    <lineage>
        <taxon>Bacteria</taxon>
        <taxon>Bacillati</taxon>
        <taxon>Bacillota</taxon>
        <taxon>Bacilli</taxon>
        <taxon>Bacillales</taxon>
        <taxon>Paenibacillaceae</taxon>
        <taxon>Cohnella</taxon>
    </lineage>
</organism>
<dbReference type="PANTHER" id="PTHR24421:SF55">
    <property type="entry name" value="SENSOR HISTIDINE KINASE YDFH"/>
    <property type="match status" value="1"/>
</dbReference>
<dbReference type="InterPro" id="IPR050482">
    <property type="entry name" value="Sensor_HK_TwoCompSys"/>
</dbReference>
<dbReference type="Gene3D" id="3.30.565.10">
    <property type="entry name" value="Histidine kinase-like ATPase, C-terminal domain"/>
    <property type="match status" value="1"/>
</dbReference>
<dbReference type="RefSeq" id="WP_282909912.1">
    <property type="nucleotide sequence ID" value="NZ_JAGRPV010000001.1"/>
</dbReference>
<evidence type="ECO:0000256" key="4">
    <source>
        <dbReference type="ARBA" id="ARBA00022777"/>
    </source>
</evidence>
<protein>
    <recommendedName>
        <fullName evidence="2">histidine kinase</fullName>
        <ecNumber evidence="2">2.7.13.3</ecNumber>
    </recommendedName>
</protein>
<evidence type="ECO:0000256" key="5">
    <source>
        <dbReference type="ARBA" id="ARBA00023012"/>
    </source>
</evidence>
<evidence type="ECO:0000256" key="2">
    <source>
        <dbReference type="ARBA" id="ARBA00012438"/>
    </source>
</evidence>
<dbReference type="Proteomes" id="UP001161691">
    <property type="component" value="Unassembled WGS sequence"/>
</dbReference>
<keyword evidence="6" id="KW-1133">Transmembrane helix</keyword>
<dbReference type="GO" id="GO:0016301">
    <property type="term" value="F:kinase activity"/>
    <property type="evidence" value="ECO:0007669"/>
    <property type="project" value="UniProtKB-KW"/>
</dbReference>
<dbReference type="InterPro" id="IPR011712">
    <property type="entry name" value="Sig_transdc_His_kin_sub3_dim/P"/>
</dbReference>
<feature type="transmembrane region" description="Helical" evidence="6">
    <location>
        <begin position="122"/>
        <end position="139"/>
    </location>
</feature>
<evidence type="ECO:0000256" key="6">
    <source>
        <dbReference type="SAM" id="Phobius"/>
    </source>
</evidence>
<feature type="transmembrane region" description="Helical" evidence="6">
    <location>
        <begin position="145"/>
        <end position="165"/>
    </location>
</feature>
<gene>
    <name evidence="8" type="ORF">KB449_19210</name>
</gene>
<feature type="transmembrane region" description="Helical" evidence="6">
    <location>
        <begin position="24"/>
        <end position="41"/>
    </location>
</feature>
<dbReference type="SUPFAM" id="SSF55874">
    <property type="entry name" value="ATPase domain of HSP90 chaperone/DNA topoisomerase II/histidine kinase"/>
    <property type="match status" value="1"/>
</dbReference>
<keyword evidence="9" id="KW-1185">Reference proteome</keyword>
<dbReference type="SMART" id="SM00387">
    <property type="entry name" value="HATPase_c"/>
    <property type="match status" value="1"/>
</dbReference>
<comment type="catalytic activity">
    <reaction evidence="1">
        <text>ATP + protein L-histidine = ADP + protein N-phospho-L-histidine.</text>
        <dbReference type="EC" id="2.7.13.3"/>
    </reaction>
</comment>
<dbReference type="CDD" id="cd16917">
    <property type="entry name" value="HATPase_UhpB-NarQ-NarX-like"/>
    <property type="match status" value="1"/>
</dbReference>
<dbReference type="EC" id="2.7.13.3" evidence="2"/>
<proteinExistence type="predicted"/>
<sequence length="406" mass="46061">MNSDRNGRPFVDVPTALLDTRKHIIFWVAISYIATVVLQWTNHFEPIPSLFFHLLLLLHCSLYWHSESFTRRQPWLYLYFQGILIAGCALLMPEGYQPIVLGLIPVLIGQSAVIYPRKLKVVGVAFVFYVLVIFIVLKLGDHSSLIFILALFIMMNAIVIAYISIFQKEVLARLRTESFLNELKQAHWEVERLTLANERQRMARDLHDTLAQGLAGLVMQLDAADAYITKGNMDRAGHIVRQSREGSKKALAEARKAIDNLRLLADPALTFEDAIRQEVERFSSATGIRVELVIDPLPSVSQILFEHAQHMIRESLTNIARHAGASQVRIQIRHIEDRISVEVQDNGNGFDAEQIGRQPGHYGLIGLQERARLLHGKLTIESAREEGTLVKLEAPCRYPISFREDS</sequence>
<dbReference type="InterPro" id="IPR003594">
    <property type="entry name" value="HATPase_dom"/>
</dbReference>
<feature type="transmembrane region" description="Helical" evidence="6">
    <location>
        <begin position="99"/>
        <end position="115"/>
    </location>
</feature>
<keyword evidence="5" id="KW-0902">Two-component regulatory system</keyword>
<keyword evidence="4 8" id="KW-0418">Kinase</keyword>
<dbReference type="PANTHER" id="PTHR24421">
    <property type="entry name" value="NITRATE/NITRITE SENSOR PROTEIN NARX-RELATED"/>
    <property type="match status" value="1"/>
</dbReference>
<keyword evidence="6" id="KW-0472">Membrane</keyword>
<evidence type="ECO:0000259" key="7">
    <source>
        <dbReference type="SMART" id="SM00387"/>
    </source>
</evidence>
<evidence type="ECO:0000256" key="3">
    <source>
        <dbReference type="ARBA" id="ARBA00022679"/>
    </source>
</evidence>
<comment type="caution">
    <text evidence="8">The sequence shown here is derived from an EMBL/GenBank/DDBJ whole genome shotgun (WGS) entry which is preliminary data.</text>
</comment>
<dbReference type="EMBL" id="JAGRPV010000001">
    <property type="protein sequence ID" value="MDI4647113.1"/>
    <property type="molecule type" value="Genomic_DNA"/>
</dbReference>
<evidence type="ECO:0000313" key="9">
    <source>
        <dbReference type="Proteomes" id="UP001161691"/>
    </source>
</evidence>
<feature type="transmembrane region" description="Helical" evidence="6">
    <location>
        <begin position="76"/>
        <end position="93"/>
    </location>
</feature>
<dbReference type="Gene3D" id="1.20.5.1930">
    <property type="match status" value="1"/>
</dbReference>
<reference evidence="8" key="1">
    <citation type="submission" date="2023-04" db="EMBL/GenBank/DDBJ databases">
        <title>Comparative genomic analysis of Cohnella hashimotonis sp. nov., isolated from the International Space Station.</title>
        <authorList>
            <person name="Venkateswaran K."/>
            <person name="Simpson A."/>
        </authorList>
    </citation>
    <scope>NUCLEOTIDE SEQUENCE</scope>
    <source>
        <strain evidence="8">F6_2S_P_1</strain>
    </source>
</reference>
<feature type="transmembrane region" description="Helical" evidence="6">
    <location>
        <begin position="47"/>
        <end position="64"/>
    </location>
</feature>
<dbReference type="InterPro" id="IPR036890">
    <property type="entry name" value="HATPase_C_sf"/>
</dbReference>
<name>A0ABT6TJT8_9BACL</name>
<evidence type="ECO:0000256" key="1">
    <source>
        <dbReference type="ARBA" id="ARBA00000085"/>
    </source>
</evidence>
<keyword evidence="6" id="KW-0812">Transmembrane</keyword>
<evidence type="ECO:0000313" key="8">
    <source>
        <dbReference type="EMBL" id="MDI4647113.1"/>
    </source>
</evidence>
<dbReference type="Pfam" id="PF02518">
    <property type="entry name" value="HATPase_c"/>
    <property type="match status" value="1"/>
</dbReference>
<feature type="domain" description="Histidine kinase/HSP90-like ATPase" evidence="7">
    <location>
        <begin position="303"/>
        <end position="398"/>
    </location>
</feature>
<dbReference type="Pfam" id="PF07730">
    <property type="entry name" value="HisKA_3"/>
    <property type="match status" value="1"/>
</dbReference>
<accession>A0ABT6TJT8</accession>